<dbReference type="EMBL" id="MN740699">
    <property type="protein sequence ID" value="QHU08854.1"/>
    <property type="molecule type" value="Genomic_DNA"/>
</dbReference>
<name>A0A6C0JYK7_9ZZZZ</name>
<reference evidence="1" key="1">
    <citation type="journal article" date="2020" name="Nature">
        <title>Giant virus diversity and host interactions through global metagenomics.</title>
        <authorList>
            <person name="Schulz F."/>
            <person name="Roux S."/>
            <person name="Paez-Espino D."/>
            <person name="Jungbluth S."/>
            <person name="Walsh D.A."/>
            <person name="Denef V.J."/>
            <person name="McMahon K.D."/>
            <person name="Konstantinidis K.T."/>
            <person name="Eloe-Fadrosh E.A."/>
            <person name="Kyrpides N.C."/>
            <person name="Woyke T."/>
        </authorList>
    </citation>
    <scope>NUCLEOTIDE SEQUENCE</scope>
    <source>
        <strain evidence="1">GVMAG-S-1064190-84</strain>
    </source>
</reference>
<organism evidence="1">
    <name type="scientific">viral metagenome</name>
    <dbReference type="NCBI Taxonomy" id="1070528"/>
    <lineage>
        <taxon>unclassified sequences</taxon>
        <taxon>metagenomes</taxon>
        <taxon>organismal metagenomes</taxon>
    </lineage>
</organism>
<proteinExistence type="predicted"/>
<evidence type="ECO:0000313" key="1">
    <source>
        <dbReference type="EMBL" id="QHU08854.1"/>
    </source>
</evidence>
<sequence>MTTVKEFKEYLNTLPDDTIVECLKIIDDGESYDYRYMRLDILECCDFIAKNENFKNSNNFLQIGKEPW</sequence>
<protein>
    <submittedName>
        <fullName evidence="1">Uncharacterized protein</fullName>
    </submittedName>
</protein>
<dbReference type="AlphaFoldDB" id="A0A6C0JYK7"/>
<accession>A0A6C0JYK7</accession>